<sequence>MANISNLWKTGDFSDVIFVVEKKEIHAHKLILASISPIFKESFYGKLPAPSKIVIDDPNFNFSTMMTFLGYFYTNKVEINEDNVFELLNLSNLYQIQKIVEECRDYLASKFTSSSIVETANSIAFLMDSQLLNKVVEFIIHQSSVFHSQSDFNKLSSDVVKAILEQEYGWMSCPKGLPQCKSFFDYTYEEQLGVLCFEVHDGLSEALIIKRVHGWGINKCLELEKEQTVENVCEILKEMIPLLRFPTVEKKTFSLEIYSLGLVDDKKAVQIMRTMVEKSDDGSSPNYSRFSARKRGFKHNYC</sequence>
<accession>A0AC34QJM9</accession>
<evidence type="ECO:0000313" key="1">
    <source>
        <dbReference type="Proteomes" id="UP000887576"/>
    </source>
</evidence>
<dbReference type="WBParaSite" id="JU765_v2.g1704.t1">
    <property type="protein sequence ID" value="JU765_v2.g1704.t1"/>
    <property type="gene ID" value="JU765_v2.g1704"/>
</dbReference>
<organism evidence="1 2">
    <name type="scientific">Panagrolaimus sp. JU765</name>
    <dbReference type="NCBI Taxonomy" id="591449"/>
    <lineage>
        <taxon>Eukaryota</taxon>
        <taxon>Metazoa</taxon>
        <taxon>Ecdysozoa</taxon>
        <taxon>Nematoda</taxon>
        <taxon>Chromadorea</taxon>
        <taxon>Rhabditida</taxon>
        <taxon>Tylenchina</taxon>
        <taxon>Panagrolaimomorpha</taxon>
        <taxon>Panagrolaimoidea</taxon>
        <taxon>Panagrolaimidae</taxon>
        <taxon>Panagrolaimus</taxon>
    </lineage>
</organism>
<name>A0AC34QJM9_9BILA</name>
<reference evidence="2" key="1">
    <citation type="submission" date="2022-11" db="UniProtKB">
        <authorList>
            <consortium name="WormBaseParasite"/>
        </authorList>
    </citation>
    <scope>IDENTIFICATION</scope>
</reference>
<dbReference type="Proteomes" id="UP000887576">
    <property type="component" value="Unplaced"/>
</dbReference>
<evidence type="ECO:0000313" key="2">
    <source>
        <dbReference type="WBParaSite" id="JU765_v2.g1704.t1"/>
    </source>
</evidence>
<protein>
    <submittedName>
        <fullName evidence="2">BTB domain-containing protein</fullName>
    </submittedName>
</protein>
<proteinExistence type="predicted"/>